<feature type="domain" description="Transposase IS204/IS1001/IS1096/IS1165 DDE" evidence="1">
    <location>
        <begin position="156"/>
        <end position="392"/>
    </location>
</feature>
<feature type="domain" description="Transposase IS204/IS1001/IS1096/IS1165 helix-turn-helix" evidence="2">
    <location>
        <begin position="93"/>
        <end position="141"/>
    </location>
</feature>
<dbReference type="AlphaFoldDB" id="A0A3P3XMB5"/>
<dbReference type="InterPro" id="IPR047951">
    <property type="entry name" value="Transpos_ISL3"/>
</dbReference>
<dbReference type="InterPro" id="IPR002560">
    <property type="entry name" value="Transposase_DDE"/>
</dbReference>
<dbReference type="EMBL" id="FWDO01000003">
    <property type="protein sequence ID" value="SLM17424.1"/>
    <property type="molecule type" value="Genomic_DNA"/>
</dbReference>
<dbReference type="NCBIfam" id="NF033550">
    <property type="entry name" value="transpos_ISL3"/>
    <property type="match status" value="1"/>
</dbReference>
<proteinExistence type="predicted"/>
<dbReference type="PANTHER" id="PTHR33498">
    <property type="entry name" value="TRANSPOSASE FOR INSERTION SEQUENCE ELEMENT IS1557"/>
    <property type="match status" value="1"/>
</dbReference>
<gene>
    <name evidence="4" type="ORF">SPIRO4BDMA_30061</name>
    <name evidence="5" type="ORF">SPIRO4BDMA_40010</name>
</gene>
<evidence type="ECO:0000313" key="4">
    <source>
        <dbReference type="EMBL" id="SLM17424.1"/>
    </source>
</evidence>
<evidence type="ECO:0000313" key="5">
    <source>
        <dbReference type="EMBL" id="SLM17441.1"/>
    </source>
</evidence>
<evidence type="ECO:0000259" key="2">
    <source>
        <dbReference type="Pfam" id="PF13542"/>
    </source>
</evidence>
<dbReference type="Pfam" id="PF13542">
    <property type="entry name" value="HTH_Tnp_ISL3"/>
    <property type="match status" value="1"/>
</dbReference>
<evidence type="ECO:0000259" key="3">
    <source>
        <dbReference type="Pfam" id="PF14690"/>
    </source>
</evidence>
<dbReference type="EMBL" id="FWDO01000004">
    <property type="protein sequence ID" value="SLM17441.1"/>
    <property type="molecule type" value="Genomic_DNA"/>
</dbReference>
<reference evidence="5" key="1">
    <citation type="submission" date="2017-02" db="EMBL/GenBank/DDBJ databases">
        <authorList>
            <person name="Regsiter A."/>
            <person name="William W."/>
        </authorList>
    </citation>
    <scope>NUCLEOTIDE SEQUENCE</scope>
    <source>
        <strain evidence="5">BdmA 4</strain>
    </source>
</reference>
<dbReference type="InterPro" id="IPR029261">
    <property type="entry name" value="Transposase_Znf"/>
</dbReference>
<dbReference type="InterPro" id="IPR032877">
    <property type="entry name" value="Transposase_HTH"/>
</dbReference>
<organism evidence="5">
    <name type="scientific">uncultured spirochete</name>
    <dbReference type="NCBI Taxonomy" id="156406"/>
    <lineage>
        <taxon>Bacteria</taxon>
        <taxon>Pseudomonadati</taxon>
        <taxon>Spirochaetota</taxon>
        <taxon>Spirochaetia</taxon>
        <taxon>Spirochaetales</taxon>
        <taxon>environmental samples</taxon>
    </lineage>
</organism>
<name>A0A3P3XMB5_9SPIR</name>
<feature type="domain" description="Transposase IS204/IS1001/IS1096/IS1165 zinc-finger" evidence="3">
    <location>
        <begin position="43"/>
        <end position="86"/>
    </location>
</feature>
<sequence length="406" mass="46055">MQDRELYEKLLGLKAPWIVTDVNLQVAESKVTVAVGHAPMTEFACPECGVLCKVHDHRRRQWRHLDSCSFVTMIDADVPRVKCPTHGVKQVMVPWAEPGSGFTALFEAMAISWLRAASIDAVAKRMGISWEEAWGIMERAVQRGLARREAAPIEELAIDETSYQKRHEYVTVIVDRKTGCVIDVLDDRKKNTLKTWLECNKDRLSAVRTISMDMWEPFITAVQETIDAAGSKICFDRFHVASHFGKALDKVRAAEHKALGSVSPLTRTKHDWLRTKANGGYHDKRAFLELTRMHLKTARAWMIKETATGLWSYSYRGVAERNWRSLLSWISRCRLEPVIKVGQMVRKYLWGIINAILLKATNAIAESINATIQKVKARACGFRNRSRFRIAILFHKGGLSLLPSGL</sequence>
<dbReference type="Pfam" id="PF01610">
    <property type="entry name" value="DDE_Tnp_ISL3"/>
    <property type="match status" value="1"/>
</dbReference>
<dbReference type="Pfam" id="PF14690">
    <property type="entry name" value="Zn_ribbon_ISL3"/>
    <property type="match status" value="1"/>
</dbReference>
<accession>A0A3P3XMB5</accession>
<protein>
    <submittedName>
        <fullName evidence="5">Transposase</fullName>
    </submittedName>
</protein>
<dbReference type="PANTHER" id="PTHR33498:SF1">
    <property type="entry name" value="TRANSPOSASE FOR INSERTION SEQUENCE ELEMENT IS1557"/>
    <property type="match status" value="1"/>
</dbReference>
<evidence type="ECO:0000259" key="1">
    <source>
        <dbReference type="Pfam" id="PF01610"/>
    </source>
</evidence>